<dbReference type="RefSeq" id="WP_107189346.1">
    <property type="nucleotide sequence ID" value="NZ_PYMN01000004.1"/>
</dbReference>
<protein>
    <submittedName>
        <fullName evidence="9">NlpC/P60 family protein</fullName>
    </submittedName>
</protein>
<name>A0A2T3JUG5_PHOPO</name>
<evidence type="ECO:0000256" key="6">
    <source>
        <dbReference type="SAM" id="SignalP"/>
    </source>
</evidence>
<dbReference type="InterPro" id="IPR000064">
    <property type="entry name" value="NLP_P60_dom"/>
</dbReference>
<proteinExistence type="inferred from homology"/>
<dbReference type="Proteomes" id="UP000241405">
    <property type="component" value="Unassembled WGS sequence"/>
</dbReference>
<dbReference type="EMBL" id="PYMO01000017">
    <property type="protein sequence ID" value="PSU23106.1"/>
    <property type="molecule type" value="Genomic_DNA"/>
</dbReference>
<keyword evidence="4" id="KW-0788">Thiol protease</keyword>
<evidence type="ECO:0000256" key="4">
    <source>
        <dbReference type="ARBA" id="ARBA00022807"/>
    </source>
</evidence>
<dbReference type="GO" id="GO:0008234">
    <property type="term" value="F:cysteine-type peptidase activity"/>
    <property type="evidence" value="ECO:0007669"/>
    <property type="project" value="UniProtKB-KW"/>
</dbReference>
<dbReference type="Pfam" id="PF00877">
    <property type="entry name" value="NLPC_P60"/>
    <property type="match status" value="1"/>
</dbReference>
<feature type="domain" description="NlpC/P60" evidence="7">
    <location>
        <begin position="55"/>
        <end position="188"/>
    </location>
</feature>
<evidence type="ECO:0000313" key="11">
    <source>
        <dbReference type="Proteomes" id="UP000241618"/>
    </source>
</evidence>
<dbReference type="InterPro" id="IPR051202">
    <property type="entry name" value="Peptidase_C40"/>
</dbReference>
<sequence>MTPKTYLKRIFPLSFLLLIACETHVNAASQVTKETPNKTIPSSQQNHTKNQSKAKIEQRKMIDFARKYIGTRYVWGGVTPKGFDCSGFIKYIYNHFNISIPRTTAGYTQLFNHSITLKDAKIGDLIVFTGTNLKIRKPGHAGIITETKPGLIKFIHSSSSKKHFGVTETSYYQSGYPKRYLTVIRMPNPSSKREK</sequence>
<evidence type="ECO:0000259" key="7">
    <source>
        <dbReference type="PROSITE" id="PS51935"/>
    </source>
</evidence>
<evidence type="ECO:0000256" key="1">
    <source>
        <dbReference type="ARBA" id="ARBA00007074"/>
    </source>
</evidence>
<dbReference type="PANTHER" id="PTHR47053:SF1">
    <property type="entry name" value="MUREIN DD-ENDOPEPTIDASE MEPH-RELATED"/>
    <property type="match status" value="1"/>
</dbReference>
<dbReference type="PANTHER" id="PTHR47053">
    <property type="entry name" value="MUREIN DD-ENDOPEPTIDASE MEPH-RELATED"/>
    <property type="match status" value="1"/>
</dbReference>
<accession>A0A2T3JUG5</accession>
<keyword evidence="10" id="KW-1185">Reference proteome</keyword>
<keyword evidence="3" id="KW-0378">Hydrolase</keyword>
<dbReference type="PROSITE" id="PS51935">
    <property type="entry name" value="NLPC_P60"/>
    <property type="match status" value="1"/>
</dbReference>
<evidence type="ECO:0000256" key="3">
    <source>
        <dbReference type="ARBA" id="ARBA00022801"/>
    </source>
</evidence>
<dbReference type="GO" id="GO:0006508">
    <property type="term" value="P:proteolysis"/>
    <property type="evidence" value="ECO:0007669"/>
    <property type="project" value="UniProtKB-KW"/>
</dbReference>
<dbReference type="SUPFAM" id="SSF54001">
    <property type="entry name" value="Cysteine proteinases"/>
    <property type="match status" value="1"/>
</dbReference>
<dbReference type="AlphaFoldDB" id="A0A2T3JUG5"/>
<dbReference type="EMBL" id="PYMP01000005">
    <property type="protein sequence ID" value="PSU52827.1"/>
    <property type="molecule type" value="Genomic_DNA"/>
</dbReference>
<reference evidence="10 11" key="1">
    <citation type="submission" date="2018-03" db="EMBL/GenBank/DDBJ databases">
        <title>Whole genome sequencing of Histamine producing bacteria.</title>
        <authorList>
            <person name="Butler K."/>
        </authorList>
    </citation>
    <scope>NUCLEOTIDE SEQUENCE [LARGE SCALE GENOMIC DNA]</scope>
    <source>
        <strain evidence="9 11">FS-6.1</strain>
        <strain evidence="8 10">FS-6.2</strain>
    </source>
</reference>
<gene>
    <name evidence="9" type="ORF">C9J18_07835</name>
    <name evidence="8" type="ORF">CTM96_14900</name>
</gene>
<feature type="signal peptide" evidence="6">
    <location>
        <begin position="1"/>
        <end position="27"/>
    </location>
</feature>
<dbReference type="PROSITE" id="PS51257">
    <property type="entry name" value="PROKAR_LIPOPROTEIN"/>
    <property type="match status" value="1"/>
</dbReference>
<keyword evidence="2" id="KW-0645">Protease</keyword>
<evidence type="ECO:0000256" key="5">
    <source>
        <dbReference type="SAM" id="MobiDB-lite"/>
    </source>
</evidence>
<dbReference type="InterPro" id="IPR038765">
    <property type="entry name" value="Papain-like_cys_pep_sf"/>
</dbReference>
<feature type="chain" id="PRO_5015693833" evidence="6">
    <location>
        <begin position="28"/>
        <end position="195"/>
    </location>
</feature>
<evidence type="ECO:0000313" key="9">
    <source>
        <dbReference type="EMBL" id="PSU52827.1"/>
    </source>
</evidence>
<feature type="region of interest" description="Disordered" evidence="5">
    <location>
        <begin position="31"/>
        <end position="55"/>
    </location>
</feature>
<evidence type="ECO:0000313" key="10">
    <source>
        <dbReference type="Proteomes" id="UP000241405"/>
    </source>
</evidence>
<comment type="caution">
    <text evidence="9">The sequence shown here is derived from an EMBL/GenBank/DDBJ whole genome shotgun (WGS) entry which is preliminary data.</text>
</comment>
<comment type="similarity">
    <text evidence="1">Belongs to the peptidase C40 family.</text>
</comment>
<dbReference type="Proteomes" id="UP000241618">
    <property type="component" value="Unassembled WGS sequence"/>
</dbReference>
<organism evidence="9 11">
    <name type="scientific">Photobacterium phosphoreum</name>
    <dbReference type="NCBI Taxonomy" id="659"/>
    <lineage>
        <taxon>Bacteria</taxon>
        <taxon>Pseudomonadati</taxon>
        <taxon>Pseudomonadota</taxon>
        <taxon>Gammaproteobacteria</taxon>
        <taxon>Vibrionales</taxon>
        <taxon>Vibrionaceae</taxon>
        <taxon>Photobacterium</taxon>
    </lineage>
</organism>
<evidence type="ECO:0000313" key="8">
    <source>
        <dbReference type="EMBL" id="PSU23106.1"/>
    </source>
</evidence>
<dbReference type="Gene3D" id="3.90.1720.10">
    <property type="entry name" value="endopeptidase domain like (from Nostoc punctiforme)"/>
    <property type="match status" value="1"/>
</dbReference>
<feature type="compositionally biased region" description="Polar residues" evidence="5">
    <location>
        <begin position="31"/>
        <end position="53"/>
    </location>
</feature>
<evidence type="ECO:0000256" key="2">
    <source>
        <dbReference type="ARBA" id="ARBA00022670"/>
    </source>
</evidence>
<keyword evidence="6" id="KW-0732">Signal</keyword>